<evidence type="ECO:0000313" key="10">
    <source>
        <dbReference type="Proteomes" id="UP000184164"/>
    </source>
</evidence>
<dbReference type="NCBIfam" id="TIGR01472">
    <property type="entry name" value="gmd"/>
    <property type="match status" value="1"/>
</dbReference>
<evidence type="ECO:0000256" key="3">
    <source>
        <dbReference type="ARBA" id="ARBA00009263"/>
    </source>
</evidence>
<dbReference type="PANTHER" id="PTHR43715:SF1">
    <property type="entry name" value="GDP-MANNOSE 4,6 DEHYDRATASE"/>
    <property type="match status" value="1"/>
</dbReference>
<dbReference type="SUPFAM" id="SSF51735">
    <property type="entry name" value="NAD(P)-binding Rossmann-fold domains"/>
    <property type="match status" value="1"/>
</dbReference>
<dbReference type="InterPro" id="IPR036291">
    <property type="entry name" value="NAD(P)-bd_dom_sf"/>
</dbReference>
<dbReference type="FunFam" id="3.40.50.720:FF:000924">
    <property type="entry name" value="GDP-mannose 4,6 dehydratase"/>
    <property type="match status" value="1"/>
</dbReference>
<dbReference type="PANTHER" id="PTHR43715">
    <property type="entry name" value="GDP-MANNOSE 4,6-DEHYDRATASE"/>
    <property type="match status" value="1"/>
</dbReference>
<dbReference type="EC" id="4.2.1.47" evidence="4 7"/>
<dbReference type="AlphaFoldDB" id="A0A1M5BNV0"/>
<organism evidence="9 10">
    <name type="scientific">Mariniphaga anaerophila</name>
    <dbReference type="NCBI Taxonomy" id="1484053"/>
    <lineage>
        <taxon>Bacteria</taxon>
        <taxon>Pseudomonadati</taxon>
        <taxon>Bacteroidota</taxon>
        <taxon>Bacteroidia</taxon>
        <taxon>Marinilabiliales</taxon>
        <taxon>Prolixibacteraceae</taxon>
        <taxon>Mariniphaga</taxon>
    </lineage>
</organism>
<evidence type="ECO:0000256" key="4">
    <source>
        <dbReference type="ARBA" id="ARBA00011989"/>
    </source>
</evidence>
<proteinExistence type="inferred from homology"/>
<comment type="caution">
    <text evidence="7">Lacks conserved residue(s) required for the propagation of feature annotation.</text>
</comment>
<dbReference type="Gene3D" id="3.40.50.720">
    <property type="entry name" value="NAD(P)-binding Rossmann-like Domain"/>
    <property type="match status" value="1"/>
</dbReference>
<feature type="domain" description="NAD(P)-binding" evidence="8">
    <location>
        <begin position="7"/>
        <end position="367"/>
    </location>
</feature>
<comment type="similarity">
    <text evidence="3 7">Belongs to the NAD(P)-dependent epimerase/dehydratase family. GDP-mannose 4,6-dehydratase subfamily.</text>
</comment>
<keyword evidence="10" id="KW-1185">Reference proteome</keyword>
<dbReference type="GO" id="GO:0008446">
    <property type="term" value="F:GDP-mannose 4,6-dehydratase activity"/>
    <property type="evidence" value="ECO:0007669"/>
    <property type="project" value="UniProtKB-UniRule"/>
</dbReference>
<evidence type="ECO:0000256" key="6">
    <source>
        <dbReference type="ARBA" id="ARBA00059383"/>
    </source>
</evidence>
<dbReference type="InterPro" id="IPR016040">
    <property type="entry name" value="NAD(P)-bd_dom"/>
</dbReference>
<comment type="catalytic activity">
    <reaction evidence="1 7">
        <text>GDP-alpha-D-mannose = GDP-4-dehydro-alpha-D-rhamnose + H2O</text>
        <dbReference type="Rhea" id="RHEA:23820"/>
        <dbReference type="ChEBI" id="CHEBI:15377"/>
        <dbReference type="ChEBI" id="CHEBI:57527"/>
        <dbReference type="ChEBI" id="CHEBI:57964"/>
        <dbReference type="EC" id="4.2.1.47"/>
    </reaction>
</comment>
<sequence length="393" mass="44952">MAKKVALITGITGQDGAYLAEYLIKNNYIVHGIKRRASMFNTERIDHIYQDPHVDNRNLILHYGDMTDSMNLTRIIQEVQPDEIYNLAAMSHVKVSFETPEYTANADGIGTLRLLEAIRLLGLINKTRIYQASTSELYGLVQEVPQSEKTPFYPRSPYGAAKLYAYWITVNYREAYNMHASNGILFNHESPIRGETFVTRKITRAIARIALGMQDTIFMGNLSARRDWGHAKDYIKAMHLILQQDEPDDYVIATGITTSIRDFIRMASEELGLEIAFTGKNEKEKGYLVGIDEKKFTKKVGMQYFEALKTRVQKDNLQAANNTPMIAVDPQYFRPTEVELLIGDPTKAKEKLGWIPKYDLKGLVKDMIQSDIELMKKDAYLRDGGYRTLNYFE</sequence>
<dbReference type="Pfam" id="PF16363">
    <property type="entry name" value="GDP_Man_Dehyd"/>
    <property type="match status" value="1"/>
</dbReference>
<evidence type="ECO:0000313" key="9">
    <source>
        <dbReference type="EMBL" id="SHF43907.1"/>
    </source>
</evidence>
<gene>
    <name evidence="7" type="primary">gmd</name>
    <name evidence="9" type="ORF">SAMN05444274_105222</name>
</gene>
<dbReference type="RefSeq" id="WP_073002113.1">
    <property type="nucleotide sequence ID" value="NZ_FQUM01000005.1"/>
</dbReference>
<reference evidence="9 10" key="1">
    <citation type="submission" date="2016-11" db="EMBL/GenBank/DDBJ databases">
        <authorList>
            <person name="Jaros S."/>
            <person name="Januszkiewicz K."/>
            <person name="Wedrychowicz H."/>
        </authorList>
    </citation>
    <scope>NUCLEOTIDE SEQUENCE [LARGE SCALE GENOMIC DNA]</scope>
    <source>
        <strain evidence="9 10">DSM 26910</strain>
    </source>
</reference>
<dbReference type="GO" id="GO:0042351">
    <property type="term" value="P:'de novo' GDP-L-fucose biosynthetic process"/>
    <property type="evidence" value="ECO:0007669"/>
    <property type="project" value="TreeGrafter"/>
</dbReference>
<evidence type="ECO:0000256" key="5">
    <source>
        <dbReference type="ARBA" id="ARBA00023239"/>
    </source>
</evidence>
<keyword evidence="5 7" id="KW-0456">Lyase</keyword>
<accession>A0A1M5BNV0</accession>
<dbReference type="EMBL" id="FQUM01000005">
    <property type="protein sequence ID" value="SHF43907.1"/>
    <property type="molecule type" value="Genomic_DNA"/>
</dbReference>
<evidence type="ECO:0000256" key="7">
    <source>
        <dbReference type="HAMAP-Rule" id="MF_00955"/>
    </source>
</evidence>
<dbReference type="InterPro" id="IPR006368">
    <property type="entry name" value="GDP_Man_deHydtase"/>
</dbReference>
<evidence type="ECO:0000259" key="8">
    <source>
        <dbReference type="Pfam" id="PF16363"/>
    </source>
</evidence>
<dbReference type="OrthoDB" id="9779041at2"/>
<dbReference type="CDD" id="cd05260">
    <property type="entry name" value="GDP_MD_SDR_e"/>
    <property type="match status" value="1"/>
</dbReference>
<name>A0A1M5BNV0_9BACT</name>
<dbReference type="GO" id="GO:0070401">
    <property type="term" value="F:NADP+ binding"/>
    <property type="evidence" value="ECO:0007669"/>
    <property type="project" value="UniProtKB-UniRule"/>
</dbReference>
<dbReference type="Gene3D" id="3.90.25.10">
    <property type="entry name" value="UDP-galactose 4-epimerase, domain 1"/>
    <property type="match status" value="1"/>
</dbReference>
<keyword evidence="7" id="KW-0521">NADP</keyword>
<dbReference type="HAMAP" id="MF_00955">
    <property type="entry name" value="GDP_Man_dehydratase"/>
    <property type="match status" value="1"/>
</dbReference>
<comment type="function">
    <text evidence="6 7">Catalyzes the conversion of GDP-D-mannose to GDP-4-dehydro-6-deoxy-D-mannose.</text>
</comment>
<evidence type="ECO:0000256" key="1">
    <source>
        <dbReference type="ARBA" id="ARBA00000188"/>
    </source>
</evidence>
<evidence type="ECO:0000256" key="2">
    <source>
        <dbReference type="ARBA" id="ARBA00001937"/>
    </source>
</evidence>
<dbReference type="Proteomes" id="UP000184164">
    <property type="component" value="Unassembled WGS sequence"/>
</dbReference>
<protein>
    <recommendedName>
        <fullName evidence="4 7">GDP-mannose 4,6-dehydratase</fullName>
        <ecNumber evidence="4 7">4.2.1.47</ecNumber>
    </recommendedName>
    <alternativeName>
        <fullName evidence="7">GDP-D-mannose dehydratase</fullName>
    </alternativeName>
</protein>
<dbReference type="STRING" id="1484053.SAMN05444274_105222"/>
<comment type="cofactor">
    <cofactor evidence="2 7">
        <name>NADP(+)</name>
        <dbReference type="ChEBI" id="CHEBI:58349"/>
    </cofactor>
</comment>